<dbReference type="Proteomes" id="UP000062260">
    <property type="component" value="Chromosome"/>
</dbReference>
<gene>
    <name evidence="1" type="ORF">AWM75_02270</name>
</gene>
<evidence type="ECO:0000313" key="2">
    <source>
        <dbReference type="Proteomes" id="UP000062260"/>
    </source>
</evidence>
<dbReference type="OrthoDB" id="2146420at2"/>
<name>A0A0X8FLL6_9LACT</name>
<dbReference type="KEGG" id="auh:AWM75_02270"/>
<dbReference type="InterPro" id="IPR009293">
    <property type="entry name" value="UPF0478"/>
</dbReference>
<accession>A0A0X8FLL6</accession>
<reference evidence="2" key="2">
    <citation type="submission" date="2016-01" db="EMBL/GenBank/DDBJ databases">
        <title>Six Aerococcus type strain genome sequencing and assembly using PacBio and Illumina Hiseq.</title>
        <authorList>
            <person name="Carkaci D."/>
            <person name="Dargis R."/>
            <person name="Nielsen X.C."/>
            <person name="Skovgaard O."/>
            <person name="Fuursted K."/>
            <person name="Christensen J.J."/>
        </authorList>
    </citation>
    <scope>NUCLEOTIDE SEQUENCE [LARGE SCALE GENOMIC DNA]</scope>
    <source>
        <strain evidence="2">CCUG42038B</strain>
    </source>
</reference>
<dbReference type="EMBL" id="CP014163">
    <property type="protein sequence ID" value="AMB98887.1"/>
    <property type="molecule type" value="Genomic_DNA"/>
</dbReference>
<dbReference type="PANTHER" id="PTHR40070:SF1">
    <property type="entry name" value="UPF0478 PROTEIN YTXG"/>
    <property type="match status" value="1"/>
</dbReference>
<proteinExistence type="predicted"/>
<keyword evidence="2" id="KW-1185">Reference proteome</keyword>
<dbReference type="Pfam" id="PF06103">
    <property type="entry name" value="DUF948"/>
    <property type="match status" value="1"/>
</dbReference>
<protein>
    <submittedName>
        <fullName evidence="1">Uncharacterized protein</fullName>
    </submittedName>
</protein>
<evidence type="ECO:0000313" key="1">
    <source>
        <dbReference type="EMBL" id="AMB98887.1"/>
    </source>
</evidence>
<dbReference type="PANTHER" id="PTHR40070">
    <property type="entry name" value="UPF0478 PROTEIN YTXG"/>
    <property type="match status" value="1"/>
</dbReference>
<organism evidence="1 2">
    <name type="scientific">Aerococcus urinaehominis</name>
    <dbReference type="NCBI Taxonomy" id="128944"/>
    <lineage>
        <taxon>Bacteria</taxon>
        <taxon>Bacillati</taxon>
        <taxon>Bacillota</taxon>
        <taxon>Bacilli</taxon>
        <taxon>Lactobacillales</taxon>
        <taxon>Aerococcaceae</taxon>
        <taxon>Aerococcus</taxon>
    </lineage>
</organism>
<dbReference type="AlphaFoldDB" id="A0A0X8FLL6"/>
<dbReference type="STRING" id="128944.AWM75_02270"/>
<dbReference type="RefSeq" id="WP_067977725.1">
    <property type="nucleotide sequence ID" value="NZ_CP014163.1"/>
</dbReference>
<sequence>MSWNEVAALIAAIAFAVLVIFLVLFVRQLTKTISEVTETVDEVNKTIAVLRQDVDGISLEAQGLLNKSNTLLNDINGKVELVDPLFKAIGDVGVTVSEVNDSTKQLVLNVTSTANDQVDKVKAKVIEKEVAKPGELVSEPQVSTVKKLGKTAKALRANRRIKKAEAQSKSQAF</sequence>
<reference evidence="1 2" key="1">
    <citation type="journal article" date="2016" name="Genome Announc.">
        <title>Complete Genome Sequences of Aerococcus christensenii CCUG 28831T, Aerococcus sanguinicola CCUG 43001T, Aerococcus urinae CCUG 36881T, Aerococcus urinaeequi CCUG 28094T, Aerococcus urinaehominis CCUG 42038 BT, and Aerococcus viridans CCUG 4311T.</title>
        <authorList>
            <person name="Carkaci D."/>
            <person name="Dargis R."/>
            <person name="Nielsen X.C."/>
            <person name="Skovgaard O."/>
            <person name="Fuursted K."/>
            <person name="Christensen J.J."/>
        </authorList>
    </citation>
    <scope>NUCLEOTIDE SEQUENCE [LARGE SCALE GENOMIC DNA]</scope>
    <source>
        <strain evidence="1 2">CCUG42038B</strain>
    </source>
</reference>